<evidence type="ECO:0000256" key="2">
    <source>
        <dbReference type="ARBA" id="ARBA00022840"/>
    </source>
</evidence>
<dbReference type="GO" id="GO:0005524">
    <property type="term" value="F:ATP binding"/>
    <property type="evidence" value="ECO:0007669"/>
    <property type="project" value="UniProtKB-KW"/>
</dbReference>
<accession>A0A553HJZ8</accession>
<proteinExistence type="predicted"/>
<dbReference type="InterPro" id="IPR043129">
    <property type="entry name" value="ATPase_NBD"/>
</dbReference>
<organism evidence="3 4">
    <name type="scientific">Xylaria flabelliformis</name>
    <dbReference type="NCBI Taxonomy" id="2512241"/>
    <lineage>
        <taxon>Eukaryota</taxon>
        <taxon>Fungi</taxon>
        <taxon>Dikarya</taxon>
        <taxon>Ascomycota</taxon>
        <taxon>Pezizomycotina</taxon>
        <taxon>Sordariomycetes</taxon>
        <taxon>Xylariomycetidae</taxon>
        <taxon>Xylariales</taxon>
        <taxon>Xylariaceae</taxon>
        <taxon>Xylaria</taxon>
    </lineage>
</organism>
<keyword evidence="1" id="KW-0547">Nucleotide-binding</keyword>
<dbReference type="PANTHER" id="PTHR14187">
    <property type="entry name" value="ALPHA KINASE/ELONGATION FACTOR 2 KINASE"/>
    <property type="match status" value="1"/>
</dbReference>
<dbReference type="Gene3D" id="3.30.420.40">
    <property type="match status" value="1"/>
</dbReference>
<sequence length="579" mass="66165">MMASTRGKSALVIGIDFVNGYTGVSWLFFKEKMPARDPEVVAHWFSSLPKNNDRTKVPSKIHYDKETGEIKWGYNIPTNVQPIEWFKLLLLEEEDLPANLQDSSHIQRAREMMEEMGMTAIELVGDYLKLLWEHVISVIKAEQGRRLVLGTRFHVVLSIPAIWKDYARDRMRQAAERAGFFRSRLAGKTTLDFVSEPEAAAIATLPSLDNRGDLTIGDSFVVMDAGGGTVDIISYKIDSLEPIVVSECVEGDGALCGATFVDNAFENLLEQRVGRQAWRHMDSSDIKKMMNNEKQWEHGIKKDFDGSQELYRIDIPKKSKRGRVDIKAAEIRQVFEQCLSQIYRLLQKQLDDIKCCTKKPPKFKNQMEILQARGEKPWSAICRGATLSGAVGRRLTEPVMKVHARVSRLSYGWDTMPFFDPNIHDVRDRVWDDTVEDWLAENQVEWVIKRVSQASVPSSAAELMNLQGQNISTIEPKRYHYRQWFKVSEEGIRGCMTKIYFCRSENPPIRVDDTTHDHSTLEYNTSRPVQFMGIERVNRKLVSVWKYNFEVQVSGATLDIRITSQDGEVASSSLIVKTD</sequence>
<comment type="caution">
    <text evidence="3">The sequence shown here is derived from an EMBL/GenBank/DDBJ whole genome shotgun (WGS) entry which is preliminary data.</text>
</comment>
<dbReference type="Proteomes" id="UP000319160">
    <property type="component" value="Unassembled WGS sequence"/>
</dbReference>
<dbReference type="EMBL" id="VFLP01000093">
    <property type="protein sequence ID" value="TRX88275.1"/>
    <property type="molecule type" value="Genomic_DNA"/>
</dbReference>
<dbReference type="PANTHER" id="PTHR14187:SF5">
    <property type="entry name" value="HEAT SHOCK 70 KDA PROTEIN 12A"/>
    <property type="match status" value="1"/>
</dbReference>
<gene>
    <name evidence="3" type="ORF">FHL15_010842</name>
</gene>
<dbReference type="InterPro" id="IPR013126">
    <property type="entry name" value="Hsp_70_fam"/>
</dbReference>
<keyword evidence="4" id="KW-1185">Reference proteome</keyword>
<dbReference type="Pfam" id="PF00012">
    <property type="entry name" value="HSP70"/>
    <property type="match status" value="1"/>
</dbReference>
<evidence type="ECO:0008006" key="5">
    <source>
        <dbReference type="Google" id="ProtNLM"/>
    </source>
</evidence>
<reference evidence="4" key="1">
    <citation type="submission" date="2019-06" db="EMBL/GenBank/DDBJ databases">
        <title>Draft genome sequence of the griseofulvin-producing fungus Xylaria cubensis strain G536.</title>
        <authorList>
            <person name="Mead M.E."/>
            <person name="Raja H.A."/>
            <person name="Steenwyk J.L."/>
            <person name="Knowles S.L."/>
            <person name="Oberlies N.H."/>
            <person name="Rokas A."/>
        </authorList>
    </citation>
    <scope>NUCLEOTIDE SEQUENCE [LARGE SCALE GENOMIC DNA]</scope>
    <source>
        <strain evidence="4">G536</strain>
    </source>
</reference>
<evidence type="ECO:0000313" key="3">
    <source>
        <dbReference type="EMBL" id="TRX88275.1"/>
    </source>
</evidence>
<evidence type="ECO:0000256" key="1">
    <source>
        <dbReference type="ARBA" id="ARBA00022741"/>
    </source>
</evidence>
<keyword evidence="2" id="KW-0067">ATP-binding</keyword>
<dbReference type="STRING" id="2512241.A0A553HJZ8"/>
<evidence type="ECO:0000313" key="4">
    <source>
        <dbReference type="Proteomes" id="UP000319160"/>
    </source>
</evidence>
<dbReference type="GO" id="GO:0140662">
    <property type="term" value="F:ATP-dependent protein folding chaperone"/>
    <property type="evidence" value="ECO:0007669"/>
    <property type="project" value="InterPro"/>
</dbReference>
<dbReference type="SUPFAM" id="SSF53067">
    <property type="entry name" value="Actin-like ATPase domain"/>
    <property type="match status" value="2"/>
</dbReference>
<dbReference type="AlphaFoldDB" id="A0A553HJZ8"/>
<name>A0A553HJZ8_9PEZI</name>
<protein>
    <recommendedName>
        <fullName evidence="5">Hsp70 family chaperone</fullName>
    </recommendedName>
</protein>
<dbReference type="CDD" id="cd10170">
    <property type="entry name" value="ASKHA_NBD_HSP70"/>
    <property type="match status" value="1"/>
</dbReference>
<dbReference type="OrthoDB" id="2963168at2759"/>